<dbReference type="EMBL" id="VRMN01000002">
    <property type="protein sequence ID" value="KAA8497077.1"/>
    <property type="molecule type" value="Genomic_DNA"/>
</dbReference>
<protein>
    <submittedName>
        <fullName evidence="8">Cytochrome c oxidase assembly protein COX11, mitochondrial</fullName>
    </submittedName>
</protein>
<evidence type="ECO:0000313" key="9">
    <source>
        <dbReference type="Proteomes" id="UP000324585"/>
    </source>
</evidence>
<dbReference type="AlphaFoldDB" id="A0A5J4Z312"/>
<proteinExistence type="inferred from homology"/>
<dbReference type="GO" id="GO:0005507">
    <property type="term" value="F:copper ion binding"/>
    <property type="evidence" value="ECO:0007669"/>
    <property type="project" value="InterPro"/>
</dbReference>
<name>A0A5J4Z312_PORPP</name>
<dbReference type="HAMAP" id="MF_00155">
    <property type="entry name" value="CtaG"/>
    <property type="match status" value="1"/>
</dbReference>
<comment type="function">
    <text evidence="1">Exerts its effect at some terminal stage of cytochrome c oxidase synthesis, probably by being involved in the insertion of the copper B into subunit I.</text>
</comment>
<evidence type="ECO:0000256" key="1">
    <source>
        <dbReference type="ARBA" id="ARBA00004007"/>
    </source>
</evidence>
<feature type="compositionally biased region" description="Low complexity" evidence="6">
    <location>
        <begin position="73"/>
        <end position="82"/>
    </location>
</feature>
<keyword evidence="3 7" id="KW-0812">Transmembrane</keyword>
<keyword evidence="4 7" id="KW-1133">Transmembrane helix</keyword>
<evidence type="ECO:0000256" key="4">
    <source>
        <dbReference type="ARBA" id="ARBA00022989"/>
    </source>
</evidence>
<keyword evidence="5 7" id="KW-0472">Membrane</keyword>
<feature type="region of interest" description="Disordered" evidence="6">
    <location>
        <begin position="61"/>
        <end position="92"/>
    </location>
</feature>
<keyword evidence="9" id="KW-1185">Reference proteome</keyword>
<evidence type="ECO:0000256" key="5">
    <source>
        <dbReference type="ARBA" id="ARBA00023136"/>
    </source>
</evidence>
<evidence type="ECO:0000313" key="8">
    <source>
        <dbReference type="EMBL" id="KAA8497077.1"/>
    </source>
</evidence>
<sequence>MYTTKRESIQTVPRLFSGCHGVEGADEQRREAQVGDELTMMSGMKLMVGLYARSARGPGSAIMRRFGSEPAGSSQHSSQQQQKHQHRNTMTQDPELRARNRSIAMWSVAIALGAVGMSYAAVPLYKMFCQATGFGGEVRTAAAATGGSTGGSVLSTVNFYTPLVDTVPRVDEKPIKITFVSDAHLAMPWKFVPMQRQIYVYPGETALAFYKARNYAEEAISGIATYNVTPNKAGIYFNKIQCFCFEEQRLNPDEEIEMPVFFYIDPEFSEDPKMRDVRDITLSYTFFRSDMISAEQLQAQAAMAWQAR</sequence>
<dbReference type="InterPro" id="IPR007533">
    <property type="entry name" value="Cyt_c_oxidase_assmbl_CtaG"/>
</dbReference>
<comment type="subcellular location">
    <subcellularLocation>
        <location evidence="2">Mitochondrion inner membrane</location>
        <topology evidence="2">Single-pass membrane protein</topology>
        <orientation evidence="2">Intermembrane side</orientation>
    </subcellularLocation>
</comment>
<evidence type="ECO:0000256" key="7">
    <source>
        <dbReference type="SAM" id="Phobius"/>
    </source>
</evidence>
<accession>A0A5J4Z312</accession>
<dbReference type="PANTHER" id="PTHR21320:SF3">
    <property type="entry name" value="CYTOCHROME C OXIDASE ASSEMBLY PROTEIN COX11, MITOCHONDRIAL-RELATED"/>
    <property type="match status" value="1"/>
</dbReference>
<gene>
    <name evidence="8" type="ORF">FVE85_0806</name>
</gene>
<dbReference type="NCBIfam" id="NF003465">
    <property type="entry name" value="PRK05089.1"/>
    <property type="match status" value="1"/>
</dbReference>
<dbReference type="OrthoDB" id="1704689at2759"/>
<dbReference type="PANTHER" id="PTHR21320">
    <property type="entry name" value="CYTOCHROME C OXIDASE ASSEMBLY PROTEIN COX11-RELATED"/>
    <property type="match status" value="1"/>
</dbReference>
<evidence type="ECO:0000256" key="2">
    <source>
        <dbReference type="ARBA" id="ARBA00004243"/>
    </source>
</evidence>
<organism evidence="8 9">
    <name type="scientific">Porphyridium purpureum</name>
    <name type="common">Red alga</name>
    <name type="synonym">Porphyridium cruentum</name>
    <dbReference type="NCBI Taxonomy" id="35688"/>
    <lineage>
        <taxon>Eukaryota</taxon>
        <taxon>Rhodophyta</taxon>
        <taxon>Bangiophyceae</taxon>
        <taxon>Porphyridiales</taxon>
        <taxon>Porphyridiaceae</taxon>
        <taxon>Porphyridium</taxon>
    </lineage>
</organism>
<comment type="caution">
    <text evidence="8">The sequence shown here is derived from an EMBL/GenBank/DDBJ whole genome shotgun (WGS) entry which is preliminary data.</text>
</comment>
<dbReference type="GO" id="GO:0005743">
    <property type="term" value="C:mitochondrial inner membrane"/>
    <property type="evidence" value="ECO:0007669"/>
    <property type="project" value="UniProtKB-SubCell"/>
</dbReference>
<evidence type="ECO:0000256" key="6">
    <source>
        <dbReference type="SAM" id="MobiDB-lite"/>
    </source>
</evidence>
<reference evidence="9" key="1">
    <citation type="journal article" date="2019" name="Nat. Commun.">
        <title>Expansion of phycobilisome linker gene families in mesophilic red algae.</title>
        <authorList>
            <person name="Lee J."/>
            <person name="Kim D."/>
            <person name="Bhattacharya D."/>
            <person name="Yoon H.S."/>
        </authorList>
    </citation>
    <scope>NUCLEOTIDE SEQUENCE [LARGE SCALE GENOMIC DNA]</scope>
    <source>
        <strain evidence="9">CCMP 1328</strain>
    </source>
</reference>
<dbReference type="InterPro" id="IPR023471">
    <property type="entry name" value="CtaG/Cox11_dom_sf"/>
</dbReference>
<feature type="transmembrane region" description="Helical" evidence="7">
    <location>
        <begin position="103"/>
        <end position="122"/>
    </location>
</feature>
<dbReference type="OMA" id="IRHEPWR"/>
<dbReference type="FunFam" id="2.60.370.10:FF:000001">
    <property type="entry name" value="COX11 cytochrome c oxidase assembly homolog"/>
    <property type="match status" value="1"/>
</dbReference>
<dbReference type="SUPFAM" id="SSF110111">
    <property type="entry name" value="Ctag/Cox11"/>
    <property type="match status" value="1"/>
</dbReference>
<dbReference type="Pfam" id="PF04442">
    <property type="entry name" value="CtaG_Cox11"/>
    <property type="match status" value="1"/>
</dbReference>
<dbReference type="Proteomes" id="UP000324585">
    <property type="component" value="Unassembled WGS sequence"/>
</dbReference>
<evidence type="ECO:0000256" key="3">
    <source>
        <dbReference type="ARBA" id="ARBA00022692"/>
    </source>
</evidence>
<dbReference type="Gene3D" id="2.60.370.10">
    <property type="entry name" value="Ctag/Cox11"/>
    <property type="match status" value="1"/>
</dbReference>